<comment type="similarity">
    <text evidence="1 7">Belongs to the universal ribosomal protein uL18 family.</text>
</comment>
<keyword evidence="4 7" id="KW-0689">Ribosomal protein</keyword>
<evidence type="ECO:0000313" key="9">
    <source>
        <dbReference type="Proteomes" id="UP000051096"/>
    </source>
</evidence>
<evidence type="ECO:0000256" key="3">
    <source>
        <dbReference type="ARBA" id="ARBA00022884"/>
    </source>
</evidence>
<dbReference type="SUPFAM" id="SSF53137">
    <property type="entry name" value="Translational machinery components"/>
    <property type="match status" value="1"/>
</dbReference>
<dbReference type="PANTHER" id="PTHR12899:SF3">
    <property type="entry name" value="LARGE RIBOSOMAL SUBUNIT PROTEIN UL18M"/>
    <property type="match status" value="1"/>
</dbReference>
<reference evidence="8 9" key="1">
    <citation type="journal article" date="2015" name="Microbiome">
        <title>Genomic resolution of linkages in carbon, nitrogen, and sulfur cycling among widespread estuary sediment bacteria.</title>
        <authorList>
            <person name="Baker B.J."/>
            <person name="Lazar C.S."/>
            <person name="Teske A.P."/>
            <person name="Dick G.J."/>
        </authorList>
    </citation>
    <scope>NUCLEOTIDE SEQUENCE [LARGE SCALE GENOMIC DNA]</scope>
    <source>
        <strain evidence="8">SM23_60</strain>
    </source>
</reference>
<dbReference type="Proteomes" id="UP000051096">
    <property type="component" value="Unassembled WGS sequence"/>
</dbReference>
<dbReference type="GO" id="GO:0022625">
    <property type="term" value="C:cytosolic large ribosomal subunit"/>
    <property type="evidence" value="ECO:0007669"/>
    <property type="project" value="TreeGrafter"/>
</dbReference>
<name>A0A0S8GK12_UNCW3</name>
<keyword evidence="2 7" id="KW-0699">rRNA-binding</keyword>
<dbReference type="InterPro" id="IPR057268">
    <property type="entry name" value="Ribosomal_L18"/>
</dbReference>
<dbReference type="Gene3D" id="3.30.420.100">
    <property type="match status" value="1"/>
</dbReference>
<dbReference type="EMBL" id="LJUO01000018">
    <property type="protein sequence ID" value="KPK72993.1"/>
    <property type="molecule type" value="Genomic_DNA"/>
</dbReference>
<dbReference type="GO" id="GO:0008097">
    <property type="term" value="F:5S rRNA binding"/>
    <property type="evidence" value="ECO:0007669"/>
    <property type="project" value="TreeGrafter"/>
</dbReference>
<sequence>MKLIGRKRRHLRIRRRIKGTTDRPRLCIFRSNRHISAQIIDDSQRKVICGVSSASNKALAKKKKNEVALEIGKRIAKAAMDKGIKKVAFDRAGYRYHGRVKALADGARETGLEF</sequence>
<comment type="function">
    <text evidence="7">This is one of the proteins that bind and probably mediate the attachment of the 5S RNA into the large ribosomal subunit, where it forms part of the central protuberance.</text>
</comment>
<keyword evidence="5 7" id="KW-0687">Ribonucleoprotein</keyword>
<evidence type="ECO:0000256" key="4">
    <source>
        <dbReference type="ARBA" id="ARBA00022980"/>
    </source>
</evidence>
<comment type="caution">
    <text evidence="8">The sequence shown here is derived from an EMBL/GenBank/DDBJ whole genome shotgun (WGS) entry which is preliminary data.</text>
</comment>
<evidence type="ECO:0000256" key="1">
    <source>
        <dbReference type="ARBA" id="ARBA00007116"/>
    </source>
</evidence>
<comment type="subunit">
    <text evidence="7">Part of the 50S ribosomal subunit; part of the 5S rRNA/L5/L18/L25 subcomplex. Contacts the 5S and 23S rRNAs.</text>
</comment>
<evidence type="ECO:0000256" key="7">
    <source>
        <dbReference type="HAMAP-Rule" id="MF_01337"/>
    </source>
</evidence>
<dbReference type="Pfam" id="PF00861">
    <property type="entry name" value="Ribosomal_L18p"/>
    <property type="match status" value="1"/>
</dbReference>
<dbReference type="CDD" id="cd00432">
    <property type="entry name" value="Ribosomal_L18_L5e"/>
    <property type="match status" value="1"/>
</dbReference>
<dbReference type="NCBIfam" id="TIGR00060">
    <property type="entry name" value="L18_bact"/>
    <property type="match status" value="1"/>
</dbReference>
<dbReference type="InterPro" id="IPR004389">
    <property type="entry name" value="Ribosomal_uL18_bac-type"/>
</dbReference>
<organism evidence="8 9">
    <name type="scientific">candidate division WOR_3 bacterium SM23_60</name>
    <dbReference type="NCBI Taxonomy" id="1703780"/>
    <lineage>
        <taxon>Bacteria</taxon>
        <taxon>Bacteria division WOR-3</taxon>
    </lineage>
</organism>
<dbReference type="AlphaFoldDB" id="A0A0S8GK12"/>
<dbReference type="HAMAP" id="MF_01337_B">
    <property type="entry name" value="Ribosomal_uL18_B"/>
    <property type="match status" value="1"/>
</dbReference>
<dbReference type="GO" id="GO:0003735">
    <property type="term" value="F:structural constituent of ribosome"/>
    <property type="evidence" value="ECO:0007669"/>
    <property type="project" value="InterPro"/>
</dbReference>
<dbReference type="PATRIC" id="fig|1703780.3.peg.1279"/>
<protein>
    <recommendedName>
        <fullName evidence="6 7">Large ribosomal subunit protein uL18</fullName>
    </recommendedName>
</protein>
<evidence type="ECO:0000256" key="6">
    <source>
        <dbReference type="ARBA" id="ARBA00035197"/>
    </source>
</evidence>
<keyword evidence="3 7" id="KW-0694">RNA-binding</keyword>
<dbReference type="InterPro" id="IPR005484">
    <property type="entry name" value="Ribosomal_uL18_bac/plant/anim"/>
</dbReference>
<gene>
    <name evidence="7" type="primary">rplR</name>
    <name evidence="8" type="ORF">AMJ87_03160</name>
</gene>
<accession>A0A0S8GK12</accession>
<evidence type="ECO:0000313" key="8">
    <source>
        <dbReference type="EMBL" id="KPK72993.1"/>
    </source>
</evidence>
<dbReference type="GO" id="GO:0006412">
    <property type="term" value="P:translation"/>
    <property type="evidence" value="ECO:0007669"/>
    <property type="project" value="UniProtKB-UniRule"/>
</dbReference>
<evidence type="ECO:0000256" key="2">
    <source>
        <dbReference type="ARBA" id="ARBA00022730"/>
    </source>
</evidence>
<dbReference type="FunFam" id="3.30.420.100:FF:000001">
    <property type="entry name" value="50S ribosomal protein L18"/>
    <property type="match status" value="1"/>
</dbReference>
<proteinExistence type="inferred from homology"/>
<dbReference type="PANTHER" id="PTHR12899">
    <property type="entry name" value="39S RIBOSOMAL PROTEIN L18, MITOCHONDRIAL"/>
    <property type="match status" value="1"/>
</dbReference>
<evidence type="ECO:0000256" key="5">
    <source>
        <dbReference type="ARBA" id="ARBA00023274"/>
    </source>
</evidence>